<comment type="caution">
    <text evidence="1">The sequence shown here is derived from an EMBL/GenBank/DDBJ whole genome shotgun (WGS) entry which is preliminary data.</text>
</comment>
<dbReference type="Pfam" id="PF20377">
    <property type="entry name" value="DUF6672"/>
    <property type="match status" value="1"/>
</dbReference>
<organism evidence="1 2">
    <name type="scientific">Spirochaeta isovalerica</name>
    <dbReference type="NCBI Taxonomy" id="150"/>
    <lineage>
        <taxon>Bacteria</taxon>
        <taxon>Pseudomonadati</taxon>
        <taxon>Spirochaetota</taxon>
        <taxon>Spirochaetia</taxon>
        <taxon>Spirochaetales</taxon>
        <taxon>Spirochaetaceae</taxon>
        <taxon>Spirochaeta</taxon>
    </lineage>
</organism>
<dbReference type="RefSeq" id="WP_184747943.1">
    <property type="nucleotide sequence ID" value="NZ_JACHGJ010000007.1"/>
</dbReference>
<evidence type="ECO:0000313" key="2">
    <source>
        <dbReference type="Proteomes" id="UP000587760"/>
    </source>
</evidence>
<dbReference type="AlphaFoldDB" id="A0A841RES5"/>
<proteinExistence type="predicted"/>
<dbReference type="EMBL" id="JACHGJ010000007">
    <property type="protein sequence ID" value="MBB6481707.1"/>
    <property type="molecule type" value="Genomic_DNA"/>
</dbReference>
<dbReference type="Proteomes" id="UP000587760">
    <property type="component" value="Unassembled WGS sequence"/>
</dbReference>
<name>A0A841RES5_9SPIO</name>
<reference evidence="1 2" key="1">
    <citation type="submission" date="2020-08" db="EMBL/GenBank/DDBJ databases">
        <title>Genomic Encyclopedia of Type Strains, Phase IV (KMG-IV): sequencing the most valuable type-strain genomes for metagenomic binning, comparative biology and taxonomic classification.</title>
        <authorList>
            <person name="Goeker M."/>
        </authorList>
    </citation>
    <scope>NUCLEOTIDE SEQUENCE [LARGE SCALE GENOMIC DNA]</scope>
    <source>
        <strain evidence="1 2">DSM 2461</strain>
    </source>
</reference>
<accession>A0A841RES5</accession>
<gene>
    <name evidence="1" type="ORF">HNR50_003387</name>
</gene>
<evidence type="ECO:0000313" key="1">
    <source>
        <dbReference type="EMBL" id="MBB6481707.1"/>
    </source>
</evidence>
<dbReference type="InterPro" id="IPR046654">
    <property type="entry name" value="DUF6672"/>
</dbReference>
<sequence>MKRIAIRSAALALLVLLALFFYFTGKGHSLLLDNKTVTLGGVEYAALNMLEVKVDRGEDREIFKRDRIKEDVVGQGHKITVTYLDKGMEKVIEEKFRIRTGQDMYLISLPALIGGSDQWLEPFDVEP</sequence>
<keyword evidence="2" id="KW-1185">Reference proteome</keyword>
<protein>
    <submittedName>
        <fullName evidence="1">Uncharacterized protein</fullName>
    </submittedName>
</protein>